<proteinExistence type="predicted"/>
<keyword evidence="1" id="KW-0472">Membrane</keyword>
<keyword evidence="2" id="KW-0614">Plasmid</keyword>
<evidence type="ECO:0000256" key="1">
    <source>
        <dbReference type="SAM" id="Phobius"/>
    </source>
</evidence>
<name>A0A1Z4M2Y2_9CYAN</name>
<keyword evidence="1" id="KW-1133">Transmembrane helix</keyword>
<dbReference type="AlphaFoldDB" id="A0A1Z4M2Y2"/>
<feature type="transmembrane region" description="Helical" evidence="1">
    <location>
        <begin position="15"/>
        <end position="34"/>
    </location>
</feature>
<evidence type="ECO:0000313" key="3">
    <source>
        <dbReference type="Proteomes" id="UP000218418"/>
    </source>
</evidence>
<accession>A0A1Z4M2Y2</accession>
<keyword evidence="3" id="KW-1185">Reference proteome</keyword>
<dbReference type="EMBL" id="AP018229">
    <property type="protein sequence ID" value="BAY87832.1"/>
    <property type="molecule type" value="Genomic_DNA"/>
</dbReference>
<protein>
    <submittedName>
        <fullName evidence="2">Uncharacterized protein</fullName>
    </submittedName>
</protein>
<organism evidence="2 3">
    <name type="scientific">Calothrix parasitica NIES-267</name>
    <dbReference type="NCBI Taxonomy" id="1973488"/>
    <lineage>
        <taxon>Bacteria</taxon>
        <taxon>Bacillati</taxon>
        <taxon>Cyanobacteriota</taxon>
        <taxon>Cyanophyceae</taxon>
        <taxon>Nostocales</taxon>
        <taxon>Calotrichaceae</taxon>
        <taxon>Calothrix</taxon>
    </lineage>
</organism>
<evidence type="ECO:0000313" key="2">
    <source>
        <dbReference type="EMBL" id="BAY87832.1"/>
    </source>
</evidence>
<sequence length="62" mass="6907">MPQQNNNHLPNFKEIVLGTVVIVSLLGLLVFAIFDKAHIPVFQDVAKLSIGIYMGYLIPNQN</sequence>
<dbReference type="Proteomes" id="UP000218418">
    <property type="component" value="Plasmid plasmid2"/>
</dbReference>
<reference evidence="2 3" key="1">
    <citation type="submission" date="2017-06" db="EMBL/GenBank/DDBJ databases">
        <title>Genome sequencing of cyanobaciteial culture collection at National Institute for Environmental Studies (NIES).</title>
        <authorList>
            <person name="Hirose Y."/>
            <person name="Shimura Y."/>
            <person name="Fujisawa T."/>
            <person name="Nakamura Y."/>
            <person name="Kawachi M."/>
        </authorList>
    </citation>
    <scope>NUCLEOTIDE SEQUENCE [LARGE SCALE GENOMIC DNA]</scope>
    <source>
        <strain evidence="2 3">NIES-267</strain>
        <plasmid evidence="3">Plasmid2 dna</plasmid>
    </source>
</reference>
<gene>
    <name evidence="2" type="ORF">NIES267_73560</name>
</gene>
<geneLocation type="plasmid" evidence="3">
    <name>Plasmid2 dna</name>
</geneLocation>
<keyword evidence="1" id="KW-0812">Transmembrane</keyword>